<name>X1JHE8_9ZZZZ</name>
<dbReference type="Gene3D" id="3.30.428.10">
    <property type="entry name" value="HIT-like"/>
    <property type="match status" value="1"/>
</dbReference>
<dbReference type="AlphaFoldDB" id="X1JHE8"/>
<dbReference type="InterPro" id="IPR036265">
    <property type="entry name" value="HIT-like_sf"/>
</dbReference>
<dbReference type="EMBL" id="BARU01044752">
    <property type="protein sequence ID" value="GAH80940.1"/>
    <property type="molecule type" value="Genomic_DNA"/>
</dbReference>
<comment type="caution">
    <text evidence="1">The sequence shown here is derived from an EMBL/GenBank/DDBJ whole genome shotgun (WGS) entry which is preliminary data.</text>
</comment>
<sequence length="150" mass="17466">QKYYAQHSACFWENLIETEREIGQRYIDRLGNTEWLVPFAPMREDEVHGIVRNKSNFLDFDDNDWESLADGISRVFKYYKGKGFSSCNLALYSAPLGEKLDYFWAGVRIISRSSVQAQPINDAWYSQNILYDGLVTEPPEEIASSLRNYF</sequence>
<feature type="non-terminal residue" evidence="1">
    <location>
        <position position="1"/>
    </location>
</feature>
<reference evidence="1" key="1">
    <citation type="journal article" date="2014" name="Front. Microbiol.">
        <title>High frequency of phylogenetically diverse reductive dehalogenase-homologous genes in deep subseafloor sedimentary metagenomes.</title>
        <authorList>
            <person name="Kawai M."/>
            <person name="Futagami T."/>
            <person name="Toyoda A."/>
            <person name="Takaki Y."/>
            <person name="Nishi S."/>
            <person name="Hori S."/>
            <person name="Arai W."/>
            <person name="Tsubouchi T."/>
            <person name="Morono Y."/>
            <person name="Uchiyama I."/>
            <person name="Ito T."/>
            <person name="Fujiyama A."/>
            <person name="Inagaki F."/>
            <person name="Takami H."/>
        </authorList>
    </citation>
    <scope>NUCLEOTIDE SEQUENCE</scope>
    <source>
        <strain evidence="1">Expedition CK06-06</strain>
    </source>
</reference>
<accession>X1JHE8</accession>
<proteinExistence type="predicted"/>
<organism evidence="1">
    <name type="scientific">marine sediment metagenome</name>
    <dbReference type="NCBI Taxonomy" id="412755"/>
    <lineage>
        <taxon>unclassified sequences</taxon>
        <taxon>metagenomes</taxon>
        <taxon>ecological metagenomes</taxon>
    </lineage>
</organism>
<dbReference type="SUPFAM" id="SSF54197">
    <property type="entry name" value="HIT-like"/>
    <property type="match status" value="1"/>
</dbReference>
<gene>
    <name evidence="1" type="ORF">S03H2_68147</name>
</gene>
<protein>
    <submittedName>
        <fullName evidence="1">Uncharacterized protein</fullName>
    </submittedName>
</protein>
<evidence type="ECO:0000313" key="1">
    <source>
        <dbReference type="EMBL" id="GAH80940.1"/>
    </source>
</evidence>